<dbReference type="InterPro" id="IPR007832">
    <property type="entry name" value="RNA_pol_Rpc34"/>
</dbReference>
<evidence type="ECO:0000313" key="8">
    <source>
        <dbReference type="Proteomes" id="UP001358417"/>
    </source>
</evidence>
<dbReference type="Proteomes" id="UP001358417">
    <property type="component" value="Unassembled WGS sequence"/>
</dbReference>
<dbReference type="GO" id="GO:0005666">
    <property type="term" value="C:RNA polymerase III complex"/>
    <property type="evidence" value="ECO:0007669"/>
    <property type="project" value="InterPro"/>
</dbReference>
<dbReference type="GeneID" id="89971452"/>
<sequence length="454" mass="50116">MPPPLHSASPTPGPSGTGRRRDRTAEALYAWCVQNHDAGYVFSQDELLNAGIIPDKKLEILLTSTQHLVNRALFKLHDRVGGSIGWELVEEEKAKNQIGLSRDEKMVYACIENSGTAGIWNKTIKNRISAHAQVLERVLKGLTNKGLIKSMSSVKNPGRKMWILAGLQPNEEATGGAWFTNGDLDTSLLQAVATVVQKYVSEQSWEETDDGDQSSPVNNKRKAPTDGFDDEAETRSKSSRLENSSHHHKGKGAPTHPRTFRPYDSGYAKYPTLTEISRYILKSNITGTILPQNAIAQLLDVMVYDNKLFKVSRKPNSEDDDDPDNNESVTMYRSFKTPQDLHEDNQLVARANSQKLDVRNAALRQQVLEDLGPGGSSEVPCMSCPVFDICEDGGPVNVRTCVYFDQWYDVLATADREADVGVYAPKDKGRSKVKGHGKEGAMIEVEVEVGDGDS</sequence>
<reference evidence="7 8" key="1">
    <citation type="submission" date="2023-08" db="EMBL/GenBank/DDBJ databases">
        <title>Black Yeasts Isolated from many extreme environments.</title>
        <authorList>
            <person name="Coleine C."/>
            <person name="Stajich J.E."/>
            <person name="Selbmann L."/>
        </authorList>
    </citation>
    <scope>NUCLEOTIDE SEQUENCE [LARGE SCALE GENOMIC DNA]</scope>
    <source>
        <strain evidence="7 8">CCFEE 5792</strain>
    </source>
</reference>
<keyword evidence="5" id="KW-0539">Nucleus</keyword>
<comment type="caution">
    <text evidence="7">The sequence shown here is derived from an EMBL/GenBank/DDBJ whole genome shotgun (WGS) entry which is preliminary data.</text>
</comment>
<dbReference type="GO" id="GO:0005654">
    <property type="term" value="C:nucleoplasm"/>
    <property type="evidence" value="ECO:0007669"/>
    <property type="project" value="UniProtKB-ARBA"/>
</dbReference>
<dbReference type="Pfam" id="PF05158">
    <property type="entry name" value="RNA_pol_Rpc34"/>
    <property type="match status" value="1"/>
</dbReference>
<feature type="region of interest" description="Disordered" evidence="6">
    <location>
        <begin position="203"/>
        <end position="263"/>
    </location>
</feature>
<dbReference type="Gene3D" id="1.10.10.10">
    <property type="entry name" value="Winged helix-like DNA-binding domain superfamily/Winged helix DNA-binding domain"/>
    <property type="match status" value="1"/>
</dbReference>
<dbReference type="InterPro" id="IPR016049">
    <property type="entry name" value="RNA_pol_Rpc34-like"/>
</dbReference>
<keyword evidence="4" id="KW-0804">Transcription</keyword>
<protein>
    <recommendedName>
        <fullName evidence="9">DNA-directed RNA polymerase III subunit RPC6</fullName>
    </recommendedName>
</protein>
<evidence type="ECO:0000256" key="3">
    <source>
        <dbReference type="ARBA" id="ARBA00022478"/>
    </source>
</evidence>
<dbReference type="AlphaFoldDB" id="A0AAV9N8H4"/>
<dbReference type="GO" id="GO:0006383">
    <property type="term" value="P:transcription by RNA polymerase III"/>
    <property type="evidence" value="ECO:0007669"/>
    <property type="project" value="InterPro"/>
</dbReference>
<comment type="subcellular location">
    <subcellularLocation>
        <location evidence="1">Nucleus</location>
    </subcellularLocation>
</comment>
<dbReference type="InterPro" id="IPR036388">
    <property type="entry name" value="WH-like_DNA-bd_sf"/>
</dbReference>
<accession>A0AAV9N8H4</accession>
<gene>
    <name evidence="7" type="ORF">LTR84_003258</name>
</gene>
<evidence type="ECO:0000256" key="2">
    <source>
        <dbReference type="ARBA" id="ARBA00011038"/>
    </source>
</evidence>
<name>A0AAV9N8H4_9EURO</name>
<dbReference type="FunFam" id="1.10.10.10:FF:000116">
    <property type="entry name" value="DNA-directed RNA polymerase III subunit RPC6"/>
    <property type="match status" value="1"/>
</dbReference>
<organism evidence="7 8">
    <name type="scientific">Exophiala bonariae</name>
    <dbReference type="NCBI Taxonomy" id="1690606"/>
    <lineage>
        <taxon>Eukaryota</taxon>
        <taxon>Fungi</taxon>
        <taxon>Dikarya</taxon>
        <taxon>Ascomycota</taxon>
        <taxon>Pezizomycotina</taxon>
        <taxon>Eurotiomycetes</taxon>
        <taxon>Chaetothyriomycetidae</taxon>
        <taxon>Chaetothyriales</taxon>
        <taxon>Herpotrichiellaceae</taxon>
        <taxon>Exophiala</taxon>
    </lineage>
</organism>
<feature type="compositionally biased region" description="Basic and acidic residues" evidence="6">
    <location>
        <begin position="233"/>
        <end position="245"/>
    </location>
</feature>
<dbReference type="EMBL" id="JAVRRD010000015">
    <property type="protein sequence ID" value="KAK5051606.1"/>
    <property type="molecule type" value="Genomic_DNA"/>
</dbReference>
<evidence type="ECO:0000256" key="4">
    <source>
        <dbReference type="ARBA" id="ARBA00023163"/>
    </source>
</evidence>
<evidence type="ECO:0000256" key="5">
    <source>
        <dbReference type="ARBA" id="ARBA00023242"/>
    </source>
</evidence>
<dbReference type="InterPro" id="IPR036390">
    <property type="entry name" value="WH_DNA-bd_sf"/>
</dbReference>
<evidence type="ECO:0000256" key="6">
    <source>
        <dbReference type="SAM" id="MobiDB-lite"/>
    </source>
</evidence>
<evidence type="ECO:0008006" key="9">
    <source>
        <dbReference type="Google" id="ProtNLM"/>
    </source>
</evidence>
<dbReference type="PANTHER" id="PTHR12780">
    <property type="entry name" value="RNA POLYMERASE III DNA DIRECTED , 39KD SUBUNIT-RELATED"/>
    <property type="match status" value="1"/>
</dbReference>
<evidence type="ECO:0000313" key="7">
    <source>
        <dbReference type="EMBL" id="KAK5051606.1"/>
    </source>
</evidence>
<keyword evidence="3" id="KW-0240">DNA-directed RNA polymerase</keyword>
<dbReference type="GO" id="GO:0005737">
    <property type="term" value="C:cytoplasm"/>
    <property type="evidence" value="ECO:0007669"/>
    <property type="project" value="UniProtKB-ARBA"/>
</dbReference>
<feature type="region of interest" description="Disordered" evidence="6">
    <location>
        <begin position="1"/>
        <end position="20"/>
    </location>
</feature>
<comment type="similarity">
    <text evidence="2">Belongs to the eukaryotic RPC34/RPC39 RNA polymerase subunit family.</text>
</comment>
<dbReference type="RefSeq" id="XP_064705833.1">
    <property type="nucleotide sequence ID" value="XM_064846853.1"/>
</dbReference>
<dbReference type="SUPFAM" id="SSF46785">
    <property type="entry name" value="Winged helix' DNA-binding domain"/>
    <property type="match status" value="1"/>
</dbReference>
<keyword evidence="8" id="KW-1185">Reference proteome</keyword>
<proteinExistence type="inferred from homology"/>
<evidence type="ECO:0000256" key="1">
    <source>
        <dbReference type="ARBA" id="ARBA00004123"/>
    </source>
</evidence>